<keyword evidence="1" id="KW-1133">Transmembrane helix</keyword>
<dbReference type="PIRSF" id="PIRSF037259">
    <property type="entry name" value="EcsB_ABC"/>
    <property type="match status" value="1"/>
</dbReference>
<feature type="transmembrane region" description="Helical" evidence="1">
    <location>
        <begin position="136"/>
        <end position="155"/>
    </location>
</feature>
<accession>A0A398BA92</accession>
<keyword evidence="3" id="KW-1185">Reference proteome</keyword>
<feature type="transmembrane region" description="Helical" evidence="1">
    <location>
        <begin position="104"/>
        <end position="124"/>
    </location>
</feature>
<gene>
    <name evidence="2" type="ORF">D1970_12050</name>
</gene>
<dbReference type="GO" id="GO:0016020">
    <property type="term" value="C:membrane"/>
    <property type="evidence" value="ECO:0007669"/>
    <property type="project" value="InterPro"/>
</dbReference>
<dbReference type="RefSeq" id="WP_119113120.1">
    <property type="nucleotide sequence ID" value="NZ_CBCSEO010000001.1"/>
</dbReference>
<feature type="transmembrane region" description="Helical" evidence="1">
    <location>
        <begin position="175"/>
        <end position="207"/>
    </location>
</feature>
<dbReference type="AlphaFoldDB" id="A0A398BA92"/>
<dbReference type="OrthoDB" id="2447941at2"/>
<dbReference type="EMBL" id="QWVT01000019">
    <property type="protein sequence ID" value="RID84616.1"/>
    <property type="molecule type" value="Genomic_DNA"/>
</dbReference>
<proteinExistence type="predicted"/>
<keyword evidence="1" id="KW-0472">Membrane</keyword>
<feature type="transmembrane region" description="Helical" evidence="1">
    <location>
        <begin position="349"/>
        <end position="371"/>
    </location>
</feature>
<comment type="caution">
    <text evidence="2">The sequence shown here is derived from an EMBL/GenBank/DDBJ whole genome shotgun (WGS) entry which is preliminary data.</text>
</comment>
<reference evidence="2 3" key="1">
    <citation type="submission" date="2018-08" db="EMBL/GenBank/DDBJ databases">
        <title>Bacillus jemisoniae sp. nov., Bacillus chryseoplanitiae sp. nov., Bacillus resnikiae sp. nov., and Bacillus frankliniae sp. nov., isolated from Viking spacecraft and associated surfaces.</title>
        <authorList>
            <person name="Seuylemezian A."/>
            <person name="Vaishampayan P."/>
        </authorList>
    </citation>
    <scope>NUCLEOTIDE SEQUENCE [LARGE SCALE GENOMIC DNA]</scope>
    <source>
        <strain evidence="2 3">JJ-247</strain>
    </source>
</reference>
<evidence type="ECO:0000313" key="2">
    <source>
        <dbReference type="EMBL" id="RID84616.1"/>
    </source>
</evidence>
<dbReference type="Proteomes" id="UP000265816">
    <property type="component" value="Unassembled WGS sequence"/>
</dbReference>
<dbReference type="Pfam" id="PF05975">
    <property type="entry name" value="EcsB"/>
    <property type="match status" value="1"/>
</dbReference>
<feature type="transmembrane region" description="Helical" evidence="1">
    <location>
        <begin position="377"/>
        <end position="396"/>
    </location>
</feature>
<organism evidence="2 3">
    <name type="scientific">Mesobacillus zeae</name>
    <dbReference type="NCBI Taxonomy" id="1917180"/>
    <lineage>
        <taxon>Bacteria</taxon>
        <taxon>Bacillati</taxon>
        <taxon>Bacillota</taxon>
        <taxon>Bacilli</taxon>
        <taxon>Bacillales</taxon>
        <taxon>Bacillaceae</taxon>
        <taxon>Mesobacillus</taxon>
    </lineage>
</organism>
<evidence type="ECO:0000313" key="3">
    <source>
        <dbReference type="Proteomes" id="UP000265816"/>
    </source>
</evidence>
<feature type="transmembrane region" description="Helical" evidence="1">
    <location>
        <begin position="57"/>
        <end position="76"/>
    </location>
</feature>
<evidence type="ECO:0000256" key="1">
    <source>
        <dbReference type="SAM" id="Phobius"/>
    </source>
</evidence>
<protein>
    <submittedName>
        <fullName evidence="2">ABC transporter permease</fullName>
    </submittedName>
</protein>
<dbReference type="InterPro" id="IPR010288">
    <property type="entry name" value="EcsB_ABC"/>
</dbReference>
<sequence>MFNADALWKERFGQFIKETGRYLRYIFNGHLVIVFLFLIGTAGFYYQEWVKTLEQGFPGALIMAVVLSVVITYSPIHTFLTEADKIFLLPLETKLGTYFKKSGIFSFFLQIYLLVVLLAVAMPMYVQTEKGSFRSYFIFLIALAVLKAINLMVRWRVQYFIEPGIHKGDSFVRYFVNLVFMFLLFSGASAVIVVLPAVILILLYMYYSSQSKDKGLKWEFLIEHEEKRMSAFYRLANLFTDVPQLKNKVKRRKWLDWVLSGLPYRQDKVYTHIYGKTFFRSGDYFGLFTRLTLIGAVALYYLTYGPGQMILALLFLYLTGFQLQPLWSHHENKLWMQLYPVDHRQREQSFSAFFTGVLFLQTAVFAAVLILKQQYNSALLTALAGLLFSLYFVRIYSKKRRNI</sequence>
<keyword evidence="1" id="KW-0812">Transmembrane</keyword>
<name>A0A398BA92_9BACI</name>
<feature type="transmembrane region" description="Helical" evidence="1">
    <location>
        <begin position="25"/>
        <end position="45"/>
    </location>
</feature>